<dbReference type="Proteomes" id="UP000622890">
    <property type="component" value="Unassembled WGS sequence"/>
</dbReference>
<feature type="compositionally biased region" description="Basic and acidic residues" evidence="1">
    <location>
        <begin position="1"/>
        <end position="46"/>
    </location>
</feature>
<dbReference type="EMBL" id="JAEPBG010000007">
    <property type="protein sequence ID" value="MBK4736283.1"/>
    <property type="molecule type" value="Genomic_DNA"/>
</dbReference>
<feature type="region of interest" description="Disordered" evidence="1">
    <location>
        <begin position="1"/>
        <end position="115"/>
    </location>
</feature>
<feature type="compositionally biased region" description="Basic and acidic residues" evidence="1">
    <location>
        <begin position="85"/>
        <end position="115"/>
    </location>
</feature>
<evidence type="ECO:0000313" key="3">
    <source>
        <dbReference type="Proteomes" id="UP000622890"/>
    </source>
</evidence>
<comment type="caution">
    <text evidence="2">The sequence shown here is derived from an EMBL/GenBank/DDBJ whole genome shotgun (WGS) entry which is preliminary data.</text>
</comment>
<dbReference type="RefSeq" id="WP_200593594.1">
    <property type="nucleotide sequence ID" value="NZ_JAEPBG010000007.1"/>
</dbReference>
<keyword evidence="3" id="KW-1185">Reference proteome</keyword>
<organism evidence="2 3">
    <name type="scientific">Noviherbaspirillum pedocola</name>
    <dbReference type="NCBI Taxonomy" id="2801341"/>
    <lineage>
        <taxon>Bacteria</taxon>
        <taxon>Pseudomonadati</taxon>
        <taxon>Pseudomonadota</taxon>
        <taxon>Betaproteobacteria</taxon>
        <taxon>Burkholderiales</taxon>
        <taxon>Oxalobacteraceae</taxon>
        <taxon>Noviherbaspirillum</taxon>
    </lineage>
</organism>
<reference evidence="2" key="1">
    <citation type="submission" date="2021-01" db="EMBL/GenBank/DDBJ databases">
        <title>Genome sequence of strain Noviherbaspirillum sp. DKR-6.</title>
        <authorList>
            <person name="Chaudhary D.K."/>
        </authorList>
    </citation>
    <scope>NUCLEOTIDE SEQUENCE</scope>
    <source>
        <strain evidence="2">DKR-6</strain>
    </source>
</reference>
<evidence type="ECO:0000256" key="1">
    <source>
        <dbReference type="SAM" id="MobiDB-lite"/>
    </source>
</evidence>
<evidence type="ECO:0000313" key="2">
    <source>
        <dbReference type="EMBL" id="MBK4736283.1"/>
    </source>
</evidence>
<accession>A0A934T210</accession>
<proteinExistence type="predicted"/>
<sequence>MNTKDDAPLPKRSEEDHHFTNDGGKVWRESGTRPFTIDHKQAKGKEGAPWQPNDQDEAVDGTQQSGERQVMRQAYKDVAQGQQDTDAREQRGVEATVDKPFEPAKEPPEQKNGRT</sequence>
<gene>
    <name evidence="2" type="ORF">JJB74_16795</name>
</gene>
<protein>
    <submittedName>
        <fullName evidence="2">Uncharacterized protein</fullName>
    </submittedName>
</protein>
<dbReference type="AlphaFoldDB" id="A0A934T210"/>
<name>A0A934T210_9BURK</name>